<dbReference type="InterPro" id="IPR029139">
    <property type="entry name" value="QueF_N"/>
</dbReference>
<evidence type="ECO:0000313" key="3">
    <source>
        <dbReference type="Proteomes" id="UP000824202"/>
    </source>
</evidence>
<dbReference type="AlphaFoldDB" id="A0A9D2AD25"/>
<name>A0A9D2AD25_9BACT</name>
<proteinExistence type="predicted"/>
<organism evidence="2 3">
    <name type="scientific">Candidatus Odoribacter faecigallinarum</name>
    <dbReference type="NCBI Taxonomy" id="2838706"/>
    <lineage>
        <taxon>Bacteria</taxon>
        <taxon>Pseudomonadati</taxon>
        <taxon>Bacteroidota</taxon>
        <taxon>Bacteroidia</taxon>
        <taxon>Bacteroidales</taxon>
        <taxon>Odoribacteraceae</taxon>
        <taxon>Odoribacter</taxon>
    </lineage>
</organism>
<evidence type="ECO:0000259" key="1">
    <source>
        <dbReference type="Pfam" id="PF14819"/>
    </source>
</evidence>
<comment type="caution">
    <text evidence="2">The sequence shown here is derived from an EMBL/GenBank/DDBJ whole genome shotgun (WGS) entry which is preliminary data.</text>
</comment>
<dbReference type="Gene3D" id="3.30.1130.10">
    <property type="match status" value="1"/>
</dbReference>
<dbReference type="Pfam" id="PF14819">
    <property type="entry name" value="QueF_N"/>
    <property type="match status" value="1"/>
</dbReference>
<dbReference type="Proteomes" id="UP000824202">
    <property type="component" value="Unassembled WGS sequence"/>
</dbReference>
<reference evidence="2" key="2">
    <citation type="submission" date="2021-04" db="EMBL/GenBank/DDBJ databases">
        <authorList>
            <person name="Gilroy R."/>
        </authorList>
    </citation>
    <scope>NUCLEOTIDE SEQUENCE</scope>
    <source>
        <strain evidence="2">23274</strain>
    </source>
</reference>
<protein>
    <submittedName>
        <fullName evidence="2">NADPH-dependent 7-cyano-7-deazaguanine reductase QueF</fullName>
    </submittedName>
</protein>
<feature type="domain" description="NADPH-dependent 7-cyano-7-deazaguanine reductase N-terminal" evidence="1">
    <location>
        <begin position="13"/>
        <end position="126"/>
    </location>
</feature>
<gene>
    <name evidence="2" type="ORF">H9863_10265</name>
</gene>
<evidence type="ECO:0000313" key="2">
    <source>
        <dbReference type="EMBL" id="HIX04480.1"/>
    </source>
</evidence>
<dbReference type="InterPro" id="IPR043133">
    <property type="entry name" value="GTP-CH-I_C/QueF"/>
</dbReference>
<sequence>MEANQVLGKNIEYPKQYCPEILVAVPRRENREKYGITHPDSLFCGFDTWHAYEASFLLDNGLPLAGILKIVYPATSPSIVESKSLKLYLASYNMEKMGKTPDEAIRKYTRQITHDLAALLQTDIECHFHTPSGLTATLPSGFDFEGYRILEQDLSGLTAITAYEEKPSLLEENALGIPGELKAGSHLLRSN</sequence>
<accession>A0A9D2AD25</accession>
<feature type="non-terminal residue" evidence="2">
    <location>
        <position position="191"/>
    </location>
</feature>
<reference evidence="2" key="1">
    <citation type="journal article" date="2021" name="PeerJ">
        <title>Extensive microbial diversity within the chicken gut microbiome revealed by metagenomics and culture.</title>
        <authorList>
            <person name="Gilroy R."/>
            <person name="Ravi A."/>
            <person name="Getino M."/>
            <person name="Pursley I."/>
            <person name="Horton D.L."/>
            <person name="Alikhan N.F."/>
            <person name="Baker D."/>
            <person name="Gharbi K."/>
            <person name="Hall N."/>
            <person name="Watson M."/>
            <person name="Adriaenssens E.M."/>
            <person name="Foster-Nyarko E."/>
            <person name="Jarju S."/>
            <person name="Secka A."/>
            <person name="Antonio M."/>
            <person name="Oren A."/>
            <person name="Chaudhuri R.R."/>
            <person name="La Ragione R."/>
            <person name="Hildebrand F."/>
            <person name="Pallen M.J."/>
        </authorList>
    </citation>
    <scope>NUCLEOTIDE SEQUENCE</scope>
    <source>
        <strain evidence="2">23274</strain>
    </source>
</reference>
<dbReference type="EMBL" id="DXFT01000200">
    <property type="protein sequence ID" value="HIX04480.1"/>
    <property type="molecule type" value="Genomic_DNA"/>
</dbReference>